<keyword evidence="5" id="KW-0457">Lysine biosynthesis</keyword>
<sequence length="285" mass="30495">MEFTKMHGAGNDYVYVDARDMPERDWGTLSQSISDRHSGVGSDGLILVMNSEVADLQMRMFNSDGSEGEMCGNGIRCFAKYAIERGIVAPSVASVTVDTLAGIRTVVPHFLGSAVDSARVSMGAPRLAPSDIPVDLDPAIASQGGPIVHYALQPGDFRLYVTLVSMGNPHAVTFIDQPVGEFPLHNIGPLVERHPIFPRRANFEIVNLREDGNLDARVWERGSGETMACGTGACAIAVASRLLGHTGDRVAVNLPGGTLTIDWDGVGEVYLEGPAKEVFSGVWTE</sequence>
<proteinExistence type="inferred from homology"/>
<dbReference type="Proteomes" id="UP001174909">
    <property type="component" value="Unassembled WGS sequence"/>
</dbReference>
<protein>
    <recommendedName>
        <fullName evidence="3">diaminopimelate epimerase</fullName>
        <ecNumber evidence="3">5.1.1.7</ecNumber>
    </recommendedName>
</protein>
<comment type="caution">
    <text evidence="8">The sequence shown here is derived from an EMBL/GenBank/DDBJ whole genome shotgun (WGS) entry which is preliminary data.</text>
</comment>
<dbReference type="NCBIfam" id="TIGR00652">
    <property type="entry name" value="DapF"/>
    <property type="match status" value="1"/>
</dbReference>
<reference evidence="8" key="1">
    <citation type="submission" date="2023-03" db="EMBL/GenBank/DDBJ databases">
        <authorList>
            <person name="Steffen K."/>
            <person name="Cardenas P."/>
        </authorList>
    </citation>
    <scope>NUCLEOTIDE SEQUENCE</scope>
</reference>
<comment type="similarity">
    <text evidence="2">Belongs to the diaminopimelate epimerase family.</text>
</comment>
<evidence type="ECO:0000256" key="6">
    <source>
        <dbReference type="ARBA" id="ARBA00023235"/>
    </source>
</evidence>
<accession>A0AA35R482</accession>
<dbReference type="GO" id="GO:0009089">
    <property type="term" value="P:lysine biosynthetic process via diaminopimelate"/>
    <property type="evidence" value="ECO:0007669"/>
    <property type="project" value="InterPro"/>
</dbReference>
<dbReference type="AlphaFoldDB" id="A0AA35R482"/>
<evidence type="ECO:0000313" key="9">
    <source>
        <dbReference type="Proteomes" id="UP001174909"/>
    </source>
</evidence>
<keyword evidence="6" id="KW-0413">Isomerase</keyword>
<keyword evidence="9" id="KW-1185">Reference proteome</keyword>
<evidence type="ECO:0000256" key="3">
    <source>
        <dbReference type="ARBA" id="ARBA00013080"/>
    </source>
</evidence>
<evidence type="ECO:0000256" key="5">
    <source>
        <dbReference type="ARBA" id="ARBA00023154"/>
    </source>
</evidence>
<comment type="catalytic activity">
    <reaction evidence="7">
        <text>(2S,6S)-2,6-diaminopimelate = meso-2,6-diaminopimelate</text>
        <dbReference type="Rhea" id="RHEA:15393"/>
        <dbReference type="ChEBI" id="CHEBI:57609"/>
        <dbReference type="ChEBI" id="CHEBI:57791"/>
        <dbReference type="EC" id="5.1.1.7"/>
    </reaction>
</comment>
<dbReference type="PANTHER" id="PTHR31689">
    <property type="entry name" value="DIAMINOPIMELATE EPIMERASE, CHLOROPLASTIC"/>
    <property type="match status" value="1"/>
</dbReference>
<dbReference type="SUPFAM" id="SSF54506">
    <property type="entry name" value="Diaminopimelate epimerase-like"/>
    <property type="match status" value="2"/>
</dbReference>
<dbReference type="Gene3D" id="3.10.310.10">
    <property type="entry name" value="Diaminopimelate Epimerase, Chain A, domain 1"/>
    <property type="match status" value="2"/>
</dbReference>
<dbReference type="HAMAP" id="MF_00197">
    <property type="entry name" value="DAP_epimerase"/>
    <property type="match status" value="1"/>
</dbReference>
<dbReference type="InterPro" id="IPR018510">
    <property type="entry name" value="DAP_epimerase_AS"/>
</dbReference>
<evidence type="ECO:0000313" key="8">
    <source>
        <dbReference type="EMBL" id="CAI8003642.1"/>
    </source>
</evidence>
<evidence type="ECO:0000256" key="1">
    <source>
        <dbReference type="ARBA" id="ARBA00005196"/>
    </source>
</evidence>
<keyword evidence="4" id="KW-0028">Amino-acid biosynthesis</keyword>
<name>A0AA35R482_GEOBA</name>
<dbReference type="InterPro" id="IPR001653">
    <property type="entry name" value="DAP_epimerase_DapF"/>
</dbReference>
<evidence type="ECO:0000256" key="7">
    <source>
        <dbReference type="ARBA" id="ARBA00051712"/>
    </source>
</evidence>
<organism evidence="8 9">
    <name type="scientific">Geodia barretti</name>
    <name type="common">Barrett's horny sponge</name>
    <dbReference type="NCBI Taxonomy" id="519541"/>
    <lineage>
        <taxon>Eukaryota</taxon>
        <taxon>Metazoa</taxon>
        <taxon>Porifera</taxon>
        <taxon>Demospongiae</taxon>
        <taxon>Heteroscleromorpha</taxon>
        <taxon>Tetractinellida</taxon>
        <taxon>Astrophorina</taxon>
        <taxon>Geodiidae</taxon>
        <taxon>Geodia</taxon>
    </lineage>
</organism>
<dbReference type="Pfam" id="PF01678">
    <property type="entry name" value="DAP_epimerase"/>
    <property type="match status" value="2"/>
</dbReference>
<dbReference type="EC" id="5.1.1.7" evidence="3"/>
<dbReference type="PROSITE" id="PS01326">
    <property type="entry name" value="DAP_EPIMERASE"/>
    <property type="match status" value="1"/>
</dbReference>
<evidence type="ECO:0000256" key="4">
    <source>
        <dbReference type="ARBA" id="ARBA00022605"/>
    </source>
</evidence>
<evidence type="ECO:0000256" key="2">
    <source>
        <dbReference type="ARBA" id="ARBA00010219"/>
    </source>
</evidence>
<dbReference type="PANTHER" id="PTHR31689:SF0">
    <property type="entry name" value="DIAMINOPIMELATE EPIMERASE"/>
    <property type="match status" value="1"/>
</dbReference>
<dbReference type="EMBL" id="CASHTH010000528">
    <property type="protein sequence ID" value="CAI8003642.1"/>
    <property type="molecule type" value="Genomic_DNA"/>
</dbReference>
<dbReference type="GO" id="GO:0005829">
    <property type="term" value="C:cytosol"/>
    <property type="evidence" value="ECO:0007669"/>
    <property type="project" value="TreeGrafter"/>
</dbReference>
<gene>
    <name evidence="8" type="ORF">GBAR_LOCUS3709</name>
</gene>
<comment type="pathway">
    <text evidence="1">Amino-acid biosynthesis; L-lysine biosynthesis via DAP pathway; DL-2,6-diaminopimelate from LL-2,6-diaminopimelate: step 1/1.</text>
</comment>
<dbReference type="GO" id="GO:0008837">
    <property type="term" value="F:diaminopimelate epimerase activity"/>
    <property type="evidence" value="ECO:0007669"/>
    <property type="project" value="UniProtKB-EC"/>
</dbReference>